<comment type="similarity">
    <text evidence="1">Belongs to the ustYa family.</text>
</comment>
<keyword evidence="4" id="KW-1185">Reference proteome</keyword>
<gene>
    <name evidence="3" type="ORF">L207DRAFT_638723</name>
</gene>
<dbReference type="InterPro" id="IPR021765">
    <property type="entry name" value="UstYa-like"/>
</dbReference>
<dbReference type="PANTHER" id="PTHR33365">
    <property type="entry name" value="YALI0B05434P"/>
    <property type="match status" value="1"/>
</dbReference>
<evidence type="ECO:0000256" key="1">
    <source>
        <dbReference type="ARBA" id="ARBA00035112"/>
    </source>
</evidence>
<keyword evidence="2" id="KW-1133">Transmembrane helix</keyword>
<accession>A0A2J6R6P7</accession>
<keyword evidence="2" id="KW-0812">Transmembrane</keyword>
<evidence type="ECO:0000313" key="3">
    <source>
        <dbReference type="EMBL" id="PMD34175.1"/>
    </source>
</evidence>
<keyword evidence="2" id="KW-0472">Membrane</keyword>
<organism evidence="3 4">
    <name type="scientific">Hyaloscypha variabilis (strain UAMH 11265 / GT02V1 / F)</name>
    <name type="common">Meliniomyces variabilis</name>
    <dbReference type="NCBI Taxonomy" id="1149755"/>
    <lineage>
        <taxon>Eukaryota</taxon>
        <taxon>Fungi</taxon>
        <taxon>Dikarya</taxon>
        <taxon>Ascomycota</taxon>
        <taxon>Pezizomycotina</taxon>
        <taxon>Leotiomycetes</taxon>
        <taxon>Helotiales</taxon>
        <taxon>Hyaloscyphaceae</taxon>
        <taxon>Hyaloscypha</taxon>
        <taxon>Hyaloscypha variabilis</taxon>
    </lineage>
</organism>
<dbReference type="STRING" id="1149755.A0A2J6R6P7"/>
<reference evidence="3 4" key="1">
    <citation type="submission" date="2016-04" db="EMBL/GenBank/DDBJ databases">
        <title>A degradative enzymes factory behind the ericoid mycorrhizal symbiosis.</title>
        <authorList>
            <consortium name="DOE Joint Genome Institute"/>
            <person name="Martino E."/>
            <person name="Morin E."/>
            <person name="Grelet G."/>
            <person name="Kuo A."/>
            <person name="Kohler A."/>
            <person name="Daghino S."/>
            <person name="Barry K."/>
            <person name="Choi C."/>
            <person name="Cichocki N."/>
            <person name="Clum A."/>
            <person name="Copeland A."/>
            <person name="Hainaut M."/>
            <person name="Haridas S."/>
            <person name="Labutti K."/>
            <person name="Lindquist E."/>
            <person name="Lipzen A."/>
            <person name="Khouja H.-R."/>
            <person name="Murat C."/>
            <person name="Ohm R."/>
            <person name="Olson A."/>
            <person name="Spatafora J."/>
            <person name="Veneault-Fourrey C."/>
            <person name="Henrissat B."/>
            <person name="Grigoriev I."/>
            <person name="Martin F."/>
            <person name="Perotto S."/>
        </authorList>
    </citation>
    <scope>NUCLEOTIDE SEQUENCE [LARGE SCALE GENOMIC DNA]</scope>
    <source>
        <strain evidence="3 4">F</strain>
    </source>
</reference>
<dbReference type="Proteomes" id="UP000235786">
    <property type="component" value="Unassembled WGS sequence"/>
</dbReference>
<proteinExistence type="inferred from homology"/>
<name>A0A2J6R6P7_HYAVF</name>
<evidence type="ECO:0008006" key="5">
    <source>
        <dbReference type="Google" id="ProtNLM"/>
    </source>
</evidence>
<evidence type="ECO:0000256" key="2">
    <source>
        <dbReference type="SAM" id="Phobius"/>
    </source>
</evidence>
<dbReference type="PANTHER" id="PTHR33365:SF7">
    <property type="entry name" value="TAT PATHWAY SIGNAL SEQUENCE"/>
    <property type="match status" value="1"/>
</dbReference>
<dbReference type="Pfam" id="PF11807">
    <property type="entry name" value="UstYa"/>
    <property type="match status" value="1"/>
</dbReference>
<protein>
    <recommendedName>
        <fullName evidence="5">Tat pathway signal sequence</fullName>
    </recommendedName>
</protein>
<dbReference type="GO" id="GO:0043386">
    <property type="term" value="P:mycotoxin biosynthetic process"/>
    <property type="evidence" value="ECO:0007669"/>
    <property type="project" value="InterPro"/>
</dbReference>
<dbReference type="OrthoDB" id="3687641at2759"/>
<dbReference type="AlphaFoldDB" id="A0A2J6R6P7"/>
<evidence type="ECO:0000313" key="4">
    <source>
        <dbReference type="Proteomes" id="UP000235786"/>
    </source>
</evidence>
<sequence>MYSQEYEKLHNAADESQETLLESNIPIEKLHKCFSLRKALAIHACVLSFYTVLALLAWRLSMQSFCASTKYGNGTYTPATKAIENKLVTIDIDSPNPYHGNPNTELDQAWDDLLHGYNIRIPEHALHSMGRKSIPLADGSGDSWGILAATHNLHCLREIRHYLAPDFYPNNRAYSMKEGMVYEPHIDHCLESLRQYVMCKADATILTWYWPDEPPRESGKYYPQTDYRFQQQCVNWEKLRAWEVSNSFQLSPETIFHPIYGYPW</sequence>
<dbReference type="EMBL" id="KZ613954">
    <property type="protein sequence ID" value="PMD34175.1"/>
    <property type="molecule type" value="Genomic_DNA"/>
</dbReference>
<feature type="transmembrane region" description="Helical" evidence="2">
    <location>
        <begin position="39"/>
        <end position="58"/>
    </location>
</feature>